<dbReference type="AlphaFoldDB" id="A0A1E8F9J7"/>
<dbReference type="Proteomes" id="UP000176037">
    <property type="component" value="Unassembled WGS sequence"/>
</dbReference>
<keyword evidence="7" id="KW-1185">Reference proteome</keyword>
<gene>
    <name evidence="6" type="ORF">BFC17_05375</name>
</gene>
<keyword evidence="4" id="KW-1133">Transmembrane helix</keyword>
<accession>A0A1E8F9J7</accession>
<dbReference type="InterPro" id="IPR001173">
    <property type="entry name" value="Glyco_trans_2-like"/>
</dbReference>
<dbReference type="GO" id="GO:0016757">
    <property type="term" value="F:glycosyltransferase activity"/>
    <property type="evidence" value="ECO:0007669"/>
    <property type="project" value="UniProtKB-KW"/>
</dbReference>
<dbReference type="OrthoDB" id="9801954at2"/>
<keyword evidence="2" id="KW-0328">Glycosyltransferase</keyword>
<evidence type="ECO:0000313" key="7">
    <source>
        <dbReference type="Proteomes" id="UP000176037"/>
    </source>
</evidence>
<dbReference type="InterPro" id="IPR050834">
    <property type="entry name" value="Glycosyltransf_2"/>
</dbReference>
<evidence type="ECO:0000256" key="4">
    <source>
        <dbReference type="SAM" id="Phobius"/>
    </source>
</evidence>
<dbReference type="PANTHER" id="PTHR43685:SF5">
    <property type="entry name" value="GLYCOSYLTRANSFERASE EPSE-RELATED"/>
    <property type="match status" value="1"/>
</dbReference>
<dbReference type="STRING" id="1856405.BFC17_05375"/>
<proteinExistence type="inferred from homology"/>
<evidence type="ECO:0000256" key="1">
    <source>
        <dbReference type="ARBA" id="ARBA00006739"/>
    </source>
</evidence>
<keyword evidence="3 6" id="KW-0808">Transferase</keyword>
<keyword evidence="4" id="KW-0472">Membrane</keyword>
<sequence length="295" mass="34466">MTPNFSIKHSCYKVHEVPAIVAMAVYEKDCEEWVDQAITSIRQQTYSDFLYVIVIDGHINLSLLAVVMGHAENDDRIVVVEGAVNRGLAACMNFAIDWSLSLKPTYFFRMDADDFSEVNRLEKQITYLNKHSHVSILGTGLVEINEQNKQVGARVMPQTNRQITRLLPRRCTINHPTVCIRYKVFADGYRYDDALQNTQDYFLWIELAAAGYIFCNLKDKLLRFRRVNDFYKRRGLIKSLNEFRARVRAMRWLKRLTAYNFFYACLVLGLRMMPSGIVKMAYKLDRHILEKFIKH</sequence>
<protein>
    <submittedName>
        <fullName evidence="6">Glycosyl transferase</fullName>
    </submittedName>
</protein>
<dbReference type="Pfam" id="PF00535">
    <property type="entry name" value="Glycos_transf_2"/>
    <property type="match status" value="1"/>
</dbReference>
<evidence type="ECO:0000313" key="6">
    <source>
        <dbReference type="EMBL" id="OFI32585.1"/>
    </source>
</evidence>
<dbReference type="InterPro" id="IPR029044">
    <property type="entry name" value="Nucleotide-diphossugar_trans"/>
</dbReference>
<evidence type="ECO:0000256" key="2">
    <source>
        <dbReference type="ARBA" id="ARBA00022676"/>
    </source>
</evidence>
<dbReference type="Gene3D" id="3.90.550.10">
    <property type="entry name" value="Spore Coat Polysaccharide Biosynthesis Protein SpsA, Chain A"/>
    <property type="match status" value="1"/>
</dbReference>
<dbReference type="EMBL" id="MJIC01000016">
    <property type="protein sequence ID" value="OFI32585.1"/>
    <property type="molecule type" value="Genomic_DNA"/>
</dbReference>
<comment type="similarity">
    <text evidence="1">Belongs to the glycosyltransferase 2 family.</text>
</comment>
<dbReference type="RefSeq" id="WP_070178113.1">
    <property type="nucleotide sequence ID" value="NZ_MJIC01000016.1"/>
</dbReference>
<name>A0A1E8F9J7_9ALTE</name>
<dbReference type="PANTHER" id="PTHR43685">
    <property type="entry name" value="GLYCOSYLTRANSFERASE"/>
    <property type="match status" value="1"/>
</dbReference>
<reference evidence="6 7" key="1">
    <citation type="submission" date="2016-09" db="EMBL/GenBank/DDBJ databases">
        <title>Alteromonas lipolytica, a new species isolated from sea water.</title>
        <authorList>
            <person name="Wu Y.-H."/>
            <person name="Cheng H."/>
            <person name="Xu X.-W."/>
        </authorList>
    </citation>
    <scope>NUCLEOTIDE SEQUENCE [LARGE SCALE GENOMIC DNA]</scope>
    <source>
        <strain evidence="6 7">JW12</strain>
    </source>
</reference>
<evidence type="ECO:0000256" key="3">
    <source>
        <dbReference type="ARBA" id="ARBA00022679"/>
    </source>
</evidence>
<organism evidence="6 7">
    <name type="scientific">Alteromonas lipolytica</name>
    <dbReference type="NCBI Taxonomy" id="1856405"/>
    <lineage>
        <taxon>Bacteria</taxon>
        <taxon>Pseudomonadati</taxon>
        <taxon>Pseudomonadota</taxon>
        <taxon>Gammaproteobacteria</taxon>
        <taxon>Alteromonadales</taxon>
        <taxon>Alteromonadaceae</taxon>
        <taxon>Alteromonas/Salinimonas group</taxon>
        <taxon>Alteromonas</taxon>
    </lineage>
</organism>
<comment type="caution">
    <text evidence="6">The sequence shown here is derived from an EMBL/GenBank/DDBJ whole genome shotgun (WGS) entry which is preliminary data.</text>
</comment>
<keyword evidence="4" id="KW-0812">Transmembrane</keyword>
<feature type="domain" description="Glycosyltransferase 2-like" evidence="5">
    <location>
        <begin position="21"/>
        <end position="180"/>
    </location>
</feature>
<dbReference type="SUPFAM" id="SSF53448">
    <property type="entry name" value="Nucleotide-diphospho-sugar transferases"/>
    <property type="match status" value="1"/>
</dbReference>
<feature type="transmembrane region" description="Helical" evidence="4">
    <location>
        <begin position="256"/>
        <end position="273"/>
    </location>
</feature>
<evidence type="ECO:0000259" key="5">
    <source>
        <dbReference type="Pfam" id="PF00535"/>
    </source>
</evidence>